<protein>
    <submittedName>
        <fullName evidence="1">Uncharacterized protein</fullName>
    </submittedName>
</protein>
<evidence type="ECO:0000313" key="1">
    <source>
        <dbReference type="EMBL" id="QDV28581.1"/>
    </source>
</evidence>
<dbReference type="KEGG" id="peh:Spb1_04440"/>
<organism evidence="1 2">
    <name type="scientific">Planctopirus ephydatiae</name>
    <dbReference type="NCBI Taxonomy" id="2528019"/>
    <lineage>
        <taxon>Bacteria</taxon>
        <taxon>Pseudomonadati</taxon>
        <taxon>Planctomycetota</taxon>
        <taxon>Planctomycetia</taxon>
        <taxon>Planctomycetales</taxon>
        <taxon>Planctomycetaceae</taxon>
        <taxon>Planctopirus</taxon>
    </lineage>
</organism>
<sequence>MAVGGLDAKVIEQVAGPAQFKASIPFKTVNIR</sequence>
<proteinExistence type="predicted"/>
<reference evidence="1 2" key="1">
    <citation type="submission" date="2019-02" db="EMBL/GenBank/DDBJ databases">
        <title>Deep-cultivation of Planctomycetes and their phenomic and genomic characterization uncovers novel biology.</title>
        <authorList>
            <person name="Wiegand S."/>
            <person name="Jogler M."/>
            <person name="Boedeker C."/>
            <person name="Pinto D."/>
            <person name="Vollmers J."/>
            <person name="Rivas-Marin E."/>
            <person name="Kohn T."/>
            <person name="Peeters S.H."/>
            <person name="Heuer A."/>
            <person name="Rast P."/>
            <person name="Oberbeckmann S."/>
            <person name="Bunk B."/>
            <person name="Jeske O."/>
            <person name="Meyerdierks A."/>
            <person name="Storesund J.E."/>
            <person name="Kallscheuer N."/>
            <person name="Luecker S."/>
            <person name="Lage O.M."/>
            <person name="Pohl T."/>
            <person name="Merkel B.J."/>
            <person name="Hornburger P."/>
            <person name="Mueller R.-W."/>
            <person name="Bruemmer F."/>
            <person name="Labrenz M."/>
            <person name="Spormann A.M."/>
            <person name="Op den Camp H."/>
            <person name="Overmann J."/>
            <person name="Amann R."/>
            <person name="Jetten M.S.M."/>
            <person name="Mascher T."/>
            <person name="Medema M.H."/>
            <person name="Devos D.P."/>
            <person name="Kaster A.-K."/>
            <person name="Ovreas L."/>
            <person name="Rohde M."/>
            <person name="Galperin M.Y."/>
            <person name="Jogler C."/>
        </authorList>
    </citation>
    <scope>NUCLEOTIDE SEQUENCE [LARGE SCALE GENOMIC DNA]</scope>
    <source>
        <strain evidence="1 2">Spb1</strain>
    </source>
</reference>
<accession>A0A518GJ18</accession>
<keyword evidence="2" id="KW-1185">Reference proteome</keyword>
<evidence type="ECO:0000313" key="2">
    <source>
        <dbReference type="Proteomes" id="UP000315349"/>
    </source>
</evidence>
<gene>
    <name evidence="1" type="ORF">Spb1_04440</name>
</gene>
<dbReference type="AlphaFoldDB" id="A0A518GJ18"/>
<dbReference type="Proteomes" id="UP000315349">
    <property type="component" value="Chromosome"/>
</dbReference>
<name>A0A518GJ18_9PLAN</name>
<dbReference type="EMBL" id="CP036299">
    <property type="protein sequence ID" value="QDV28581.1"/>
    <property type="molecule type" value="Genomic_DNA"/>
</dbReference>